<evidence type="ECO:0000256" key="1">
    <source>
        <dbReference type="SAM" id="MobiDB-lite"/>
    </source>
</evidence>
<feature type="chain" id="PRO_5009258361" description="DUF1236 domain-containing protein" evidence="2">
    <location>
        <begin position="24"/>
        <end position="235"/>
    </location>
</feature>
<dbReference type="EMBL" id="LT629750">
    <property type="protein sequence ID" value="SDS30044.1"/>
    <property type="molecule type" value="Genomic_DNA"/>
</dbReference>
<dbReference type="Proteomes" id="UP000243904">
    <property type="component" value="Chromosome I"/>
</dbReference>
<keyword evidence="2" id="KW-0732">Signal</keyword>
<feature type="compositionally biased region" description="Polar residues" evidence="1">
    <location>
        <begin position="47"/>
        <end position="72"/>
    </location>
</feature>
<reference evidence="4" key="1">
    <citation type="submission" date="2016-10" db="EMBL/GenBank/DDBJ databases">
        <authorList>
            <person name="Varghese N."/>
            <person name="Submissions S."/>
        </authorList>
    </citation>
    <scope>NUCLEOTIDE SEQUENCE [LARGE SCALE GENOMIC DNA]</scope>
    <source>
        <strain evidence="4">GAS369</strain>
    </source>
</reference>
<feature type="compositionally biased region" description="Basic and acidic residues" evidence="1">
    <location>
        <begin position="99"/>
        <end position="126"/>
    </location>
</feature>
<dbReference type="RefSeq" id="WP_146686874.1">
    <property type="nucleotide sequence ID" value="NZ_LT629750.1"/>
</dbReference>
<accession>A0A1H1R2N0</accession>
<dbReference type="InterPro" id="IPR009642">
    <property type="entry name" value="DUF1236"/>
</dbReference>
<feature type="compositionally biased region" description="Polar residues" evidence="1">
    <location>
        <begin position="86"/>
        <end position="98"/>
    </location>
</feature>
<evidence type="ECO:0008006" key="5">
    <source>
        <dbReference type="Google" id="ProtNLM"/>
    </source>
</evidence>
<evidence type="ECO:0000256" key="2">
    <source>
        <dbReference type="SAM" id="SignalP"/>
    </source>
</evidence>
<gene>
    <name evidence="3" type="ORF">SAMN05444158_1632</name>
</gene>
<name>A0A1H1R2N0_9BRAD</name>
<sequence>MINRFKMTVAVAALIAGTGFANAQGTGMSREAPSAGPAAQQSAPSSDRGTSATPMNQGATEPGMKSTQSQEKSPAAGKNQRADETMQGQKSKSMSSENDNAKGGKDIKAEGREDQKGMKAEGRDGNVKGAAENKGTAENKSQTTTGQAGAGAKLSSDQRTKITTVIKEQHVAPVTNVNFSISVGTRVPHDVAFRPLPAEVVTIYPEWRGYNFILVRDQILVIDPNTFEIVAVIEA</sequence>
<keyword evidence="4" id="KW-1185">Reference proteome</keyword>
<proteinExistence type="predicted"/>
<dbReference type="AlphaFoldDB" id="A0A1H1R2N0"/>
<dbReference type="Gene3D" id="3.10.450.160">
    <property type="entry name" value="inner membrane protein cigr"/>
    <property type="match status" value="1"/>
</dbReference>
<feature type="compositionally biased region" description="Low complexity" evidence="1">
    <location>
        <begin position="32"/>
        <end position="46"/>
    </location>
</feature>
<protein>
    <recommendedName>
        <fullName evidence="5">DUF1236 domain-containing protein</fullName>
    </recommendedName>
</protein>
<dbReference type="Pfam" id="PF06823">
    <property type="entry name" value="DUF1236"/>
    <property type="match status" value="1"/>
</dbReference>
<evidence type="ECO:0000313" key="3">
    <source>
        <dbReference type="EMBL" id="SDS30044.1"/>
    </source>
</evidence>
<feature type="signal peptide" evidence="2">
    <location>
        <begin position="1"/>
        <end position="23"/>
    </location>
</feature>
<feature type="region of interest" description="Disordered" evidence="1">
    <location>
        <begin position="23"/>
        <end position="156"/>
    </location>
</feature>
<evidence type="ECO:0000313" key="4">
    <source>
        <dbReference type="Proteomes" id="UP000243904"/>
    </source>
</evidence>
<organism evidence="3 4">
    <name type="scientific">Bradyrhizobium canariense</name>
    <dbReference type="NCBI Taxonomy" id="255045"/>
    <lineage>
        <taxon>Bacteria</taxon>
        <taxon>Pseudomonadati</taxon>
        <taxon>Pseudomonadota</taxon>
        <taxon>Alphaproteobacteria</taxon>
        <taxon>Hyphomicrobiales</taxon>
        <taxon>Nitrobacteraceae</taxon>
        <taxon>Bradyrhizobium</taxon>
    </lineage>
</organism>
<feature type="compositionally biased region" description="Polar residues" evidence="1">
    <location>
        <begin position="136"/>
        <end position="147"/>
    </location>
</feature>